<accession>A0ABT7PHK8</accession>
<feature type="transmembrane region" description="Helical" evidence="1">
    <location>
        <begin position="101"/>
        <end position="119"/>
    </location>
</feature>
<comment type="caution">
    <text evidence="3">The sequence shown here is derived from an EMBL/GenBank/DDBJ whole genome shotgun (WGS) entry which is preliminary data.</text>
</comment>
<keyword evidence="3" id="KW-0645">Protease</keyword>
<dbReference type="Proteomes" id="UP001239462">
    <property type="component" value="Unassembled WGS sequence"/>
</dbReference>
<feature type="transmembrane region" description="Helical" evidence="1">
    <location>
        <begin position="45"/>
        <end position="65"/>
    </location>
</feature>
<dbReference type="GO" id="GO:0008237">
    <property type="term" value="F:metallopeptidase activity"/>
    <property type="evidence" value="ECO:0007669"/>
    <property type="project" value="UniProtKB-KW"/>
</dbReference>
<dbReference type="EMBL" id="JASZZN010000006">
    <property type="protein sequence ID" value="MDM4015731.1"/>
    <property type="molecule type" value="Genomic_DNA"/>
</dbReference>
<keyword evidence="1" id="KW-0472">Membrane</keyword>
<dbReference type="InterPro" id="IPR003675">
    <property type="entry name" value="Rce1/LyrA-like_dom"/>
</dbReference>
<keyword evidence="1" id="KW-1133">Transmembrane helix</keyword>
<feature type="transmembrane region" description="Helical" evidence="1">
    <location>
        <begin position="18"/>
        <end position="38"/>
    </location>
</feature>
<protein>
    <submittedName>
        <fullName evidence="3">CPBP family intramembrane metalloprotease</fullName>
        <ecNumber evidence="3">3.4.-.-</ecNumber>
    </submittedName>
</protein>
<evidence type="ECO:0000313" key="4">
    <source>
        <dbReference type="Proteomes" id="UP001239462"/>
    </source>
</evidence>
<evidence type="ECO:0000259" key="2">
    <source>
        <dbReference type="Pfam" id="PF02517"/>
    </source>
</evidence>
<reference evidence="3 4" key="1">
    <citation type="submission" date="2023-06" db="EMBL/GenBank/DDBJ databases">
        <title>Roseiconus lacunae JC819 isolated from Gulf of Mannar region, Tamil Nadu.</title>
        <authorList>
            <person name="Pk S."/>
            <person name="Ch S."/>
            <person name="Ch V.R."/>
        </authorList>
    </citation>
    <scope>NUCLEOTIDE SEQUENCE [LARGE SCALE GENOMIC DNA]</scope>
    <source>
        <strain evidence="3 4">JC819</strain>
    </source>
</reference>
<sequence>MHHEQSERPQPTTTPPSIMLPLVVVVVATLVTQLCSLACTYDGRFLTILVPSALVLSLITVPLAITGLSLGQRIGLGAPLLTSLLNRDPGSGRWLVTDAKLSISLGLSLGTLLLLLRYVALPFLPPELPALGHRGVLGGLFVSIGAAVGEEVWLRLGVLTILAWGFLWVIGSREVSQSVGWVSVVISAIAFAAIHLPQLASHGAANGIGIMATMAGNTVVGILFGYLYWRRSLLAAVLAHFAVDIVLHVVSALMA</sequence>
<organism evidence="3 4">
    <name type="scientific">Roseiconus lacunae</name>
    <dbReference type="NCBI Taxonomy" id="2605694"/>
    <lineage>
        <taxon>Bacteria</taxon>
        <taxon>Pseudomonadati</taxon>
        <taxon>Planctomycetota</taxon>
        <taxon>Planctomycetia</taxon>
        <taxon>Pirellulales</taxon>
        <taxon>Pirellulaceae</taxon>
        <taxon>Roseiconus</taxon>
    </lineage>
</organism>
<keyword evidence="3" id="KW-0378">Hydrolase</keyword>
<gene>
    <name evidence="3" type="ORF">QTN89_09840</name>
</gene>
<keyword evidence="3" id="KW-0482">Metalloprotease</keyword>
<dbReference type="Pfam" id="PF02517">
    <property type="entry name" value="Rce1-like"/>
    <property type="match status" value="1"/>
</dbReference>
<feature type="transmembrane region" description="Helical" evidence="1">
    <location>
        <begin position="131"/>
        <end position="148"/>
    </location>
</feature>
<feature type="domain" description="CAAX prenyl protease 2/Lysostaphin resistance protein A-like" evidence="2">
    <location>
        <begin position="136"/>
        <end position="245"/>
    </location>
</feature>
<feature type="transmembrane region" description="Helical" evidence="1">
    <location>
        <begin position="208"/>
        <end position="228"/>
    </location>
</feature>
<feature type="transmembrane region" description="Helical" evidence="1">
    <location>
        <begin position="233"/>
        <end position="254"/>
    </location>
</feature>
<feature type="transmembrane region" description="Helical" evidence="1">
    <location>
        <begin position="178"/>
        <end position="196"/>
    </location>
</feature>
<evidence type="ECO:0000256" key="1">
    <source>
        <dbReference type="SAM" id="Phobius"/>
    </source>
</evidence>
<proteinExistence type="predicted"/>
<keyword evidence="4" id="KW-1185">Reference proteome</keyword>
<dbReference type="RefSeq" id="WP_289163248.1">
    <property type="nucleotide sequence ID" value="NZ_JASZZN010000006.1"/>
</dbReference>
<name>A0ABT7PHK8_9BACT</name>
<evidence type="ECO:0000313" key="3">
    <source>
        <dbReference type="EMBL" id="MDM4015731.1"/>
    </source>
</evidence>
<dbReference type="EC" id="3.4.-.-" evidence="3"/>
<feature type="transmembrane region" description="Helical" evidence="1">
    <location>
        <begin position="154"/>
        <end position="171"/>
    </location>
</feature>
<keyword evidence="1" id="KW-0812">Transmembrane</keyword>